<dbReference type="GO" id="GO:0016998">
    <property type="term" value="P:cell wall macromolecule catabolic process"/>
    <property type="evidence" value="ECO:0007669"/>
    <property type="project" value="InterPro"/>
</dbReference>
<dbReference type="GO" id="GO:0003796">
    <property type="term" value="F:lysozyme activity"/>
    <property type="evidence" value="ECO:0007669"/>
    <property type="project" value="InterPro"/>
</dbReference>
<protein>
    <submittedName>
        <fullName evidence="2">Lyzozyme M1 (1,4-beta-N-acetylmuramidase), GH25 family</fullName>
    </submittedName>
</protein>
<dbReference type="PANTHER" id="PTHR34135">
    <property type="entry name" value="LYSOZYME"/>
    <property type="match status" value="1"/>
</dbReference>
<dbReference type="GO" id="GO:0009253">
    <property type="term" value="P:peptidoglycan catabolic process"/>
    <property type="evidence" value="ECO:0007669"/>
    <property type="project" value="InterPro"/>
</dbReference>
<dbReference type="PANTHER" id="PTHR34135:SF2">
    <property type="entry name" value="LYSOZYME"/>
    <property type="match status" value="1"/>
</dbReference>
<evidence type="ECO:0000313" key="3">
    <source>
        <dbReference type="Proteomes" id="UP000190657"/>
    </source>
</evidence>
<dbReference type="EMBL" id="FUWW01000003">
    <property type="protein sequence ID" value="SJZ40699.1"/>
    <property type="molecule type" value="Genomic_DNA"/>
</dbReference>
<evidence type="ECO:0000313" key="2">
    <source>
        <dbReference type="EMBL" id="SJZ40699.1"/>
    </source>
</evidence>
<dbReference type="SUPFAM" id="SSF51445">
    <property type="entry name" value="(Trans)glycosidases"/>
    <property type="match status" value="1"/>
</dbReference>
<dbReference type="InterPro" id="IPR017853">
    <property type="entry name" value="GH"/>
</dbReference>
<sequence>MPATKKKKRKKTRISKKQKEKRKKLIVSVTAVLLALIVALVSISVSHTGRKLPNPLLGIDKEAAYGVDVSHHNGKINWKKLKNEVDFVIIRVGYRGYEKGNVCIDKNAEKNLKGANKVGIPVGVYFYTQAVNEEEAREEAQATLDVIKKYDISLPVFYDFEYPSSSGKHTGRLYSAQLDKKQNVKLINTFCKEIEDAGYQSGLYASSFMFKSNFKMSELSNSVYIWVADYNGAVSYSGDYDLWQFSDKGKVSGISKKTDENYWYIKK</sequence>
<accession>A0A1T4KE67</accession>
<name>A0A1T4KE67_9FIRM</name>
<proteinExistence type="inferred from homology"/>
<gene>
    <name evidence="2" type="ORF">SAMN02745114_00453</name>
</gene>
<dbReference type="InterPro" id="IPR002053">
    <property type="entry name" value="Glyco_hydro_25"/>
</dbReference>
<comment type="similarity">
    <text evidence="1">Belongs to the glycosyl hydrolase 25 family.</text>
</comment>
<dbReference type="Proteomes" id="UP000190657">
    <property type="component" value="Unassembled WGS sequence"/>
</dbReference>
<reference evidence="3" key="1">
    <citation type="submission" date="2017-02" db="EMBL/GenBank/DDBJ databases">
        <authorList>
            <person name="Varghese N."/>
            <person name="Submissions S."/>
        </authorList>
    </citation>
    <scope>NUCLEOTIDE SEQUENCE [LARGE SCALE GENOMIC DNA]</scope>
    <source>
        <strain evidence="3">ATCC 51222</strain>
    </source>
</reference>
<evidence type="ECO:0000256" key="1">
    <source>
        <dbReference type="ARBA" id="ARBA00010646"/>
    </source>
</evidence>
<dbReference type="OrthoDB" id="9783374at2"/>
<organism evidence="2 3">
    <name type="scientific">Eubacterium coprostanoligenes</name>
    <dbReference type="NCBI Taxonomy" id="290054"/>
    <lineage>
        <taxon>Bacteria</taxon>
        <taxon>Bacillati</taxon>
        <taxon>Bacillota</taxon>
        <taxon>Clostridia</taxon>
        <taxon>Eubacteriales</taxon>
        <taxon>Eubacteriaceae</taxon>
        <taxon>Eubacterium</taxon>
    </lineage>
</organism>
<dbReference type="CDD" id="cd06414">
    <property type="entry name" value="GH25_LytC-like"/>
    <property type="match status" value="1"/>
</dbReference>
<dbReference type="STRING" id="290054.SAMN02745114_00453"/>
<dbReference type="RefSeq" id="WP_078767950.1">
    <property type="nucleotide sequence ID" value="NZ_FUWW01000003.1"/>
</dbReference>
<dbReference type="Pfam" id="PF01183">
    <property type="entry name" value="Glyco_hydro_25"/>
    <property type="match status" value="1"/>
</dbReference>
<dbReference type="AlphaFoldDB" id="A0A1T4KE67"/>
<dbReference type="GO" id="GO:0016052">
    <property type="term" value="P:carbohydrate catabolic process"/>
    <property type="evidence" value="ECO:0007669"/>
    <property type="project" value="TreeGrafter"/>
</dbReference>
<keyword evidence="3" id="KW-1185">Reference proteome</keyword>
<dbReference type="Gene3D" id="3.20.20.80">
    <property type="entry name" value="Glycosidases"/>
    <property type="match status" value="1"/>
</dbReference>
<dbReference type="PROSITE" id="PS51904">
    <property type="entry name" value="GLYCOSYL_HYDROL_F25_2"/>
    <property type="match status" value="1"/>
</dbReference>